<evidence type="ECO:0000313" key="6">
    <source>
        <dbReference type="EMBL" id="VYS90568.1"/>
    </source>
</evidence>
<dbReference type="PANTHER" id="PTHR43335">
    <property type="entry name" value="ABC TRANSPORTER, ATP-BINDING PROTEIN"/>
    <property type="match status" value="1"/>
</dbReference>
<dbReference type="InterPro" id="IPR003593">
    <property type="entry name" value="AAA+_ATPase"/>
</dbReference>
<dbReference type="InterPro" id="IPR017871">
    <property type="entry name" value="ABC_transporter-like_CS"/>
</dbReference>
<evidence type="ECO:0000256" key="1">
    <source>
        <dbReference type="ARBA" id="ARBA00005417"/>
    </source>
</evidence>
<evidence type="ECO:0000256" key="2">
    <source>
        <dbReference type="ARBA" id="ARBA00022448"/>
    </source>
</evidence>
<dbReference type="EC" id="3.6.3.-" evidence="6"/>
<gene>
    <name evidence="6" type="primary">yxlF_3</name>
    <name evidence="6" type="ORF">BHLFYP23_02020</name>
</gene>
<dbReference type="SMART" id="SM00382">
    <property type="entry name" value="AAA"/>
    <property type="match status" value="1"/>
</dbReference>
<proteinExistence type="inferred from homology"/>
<dbReference type="EMBL" id="CACRSY010000008">
    <property type="protein sequence ID" value="VYS90568.1"/>
    <property type="molecule type" value="Genomic_DNA"/>
</dbReference>
<feature type="domain" description="ABC transporter" evidence="5">
    <location>
        <begin position="3"/>
        <end position="233"/>
    </location>
</feature>
<dbReference type="GO" id="GO:0005524">
    <property type="term" value="F:ATP binding"/>
    <property type="evidence" value="ECO:0007669"/>
    <property type="project" value="UniProtKB-KW"/>
</dbReference>
<name>A0A6N2SD55_BLAHA</name>
<dbReference type="AlphaFoldDB" id="A0A6N2SD55"/>
<dbReference type="Gene3D" id="3.40.50.300">
    <property type="entry name" value="P-loop containing nucleotide triphosphate hydrolases"/>
    <property type="match status" value="1"/>
</dbReference>
<dbReference type="PROSITE" id="PS00211">
    <property type="entry name" value="ABC_TRANSPORTER_1"/>
    <property type="match status" value="1"/>
</dbReference>
<organism evidence="6">
    <name type="scientific">Blautia hansenii</name>
    <name type="common">Ruminococcus hansenii</name>
    <dbReference type="NCBI Taxonomy" id="1322"/>
    <lineage>
        <taxon>Bacteria</taxon>
        <taxon>Bacillati</taxon>
        <taxon>Bacillota</taxon>
        <taxon>Clostridia</taxon>
        <taxon>Lachnospirales</taxon>
        <taxon>Lachnospiraceae</taxon>
        <taxon>Blautia</taxon>
    </lineage>
</organism>
<dbReference type="InterPro" id="IPR027417">
    <property type="entry name" value="P-loop_NTPase"/>
</dbReference>
<evidence type="ECO:0000256" key="4">
    <source>
        <dbReference type="ARBA" id="ARBA00022840"/>
    </source>
</evidence>
<accession>A0A6N2SD55</accession>
<dbReference type="PANTHER" id="PTHR43335:SF2">
    <property type="entry name" value="ABC TRANSPORTER, ATP-BINDING PROTEIN"/>
    <property type="match status" value="1"/>
</dbReference>
<comment type="similarity">
    <text evidence="1">Belongs to the ABC transporter superfamily.</text>
</comment>
<dbReference type="RefSeq" id="WP_156342096.1">
    <property type="nucleotide sequence ID" value="NZ_CACRSY010000008.1"/>
</dbReference>
<keyword evidence="6" id="KW-0378">Hydrolase</keyword>
<dbReference type="SUPFAM" id="SSF52540">
    <property type="entry name" value="P-loop containing nucleoside triphosphate hydrolases"/>
    <property type="match status" value="1"/>
</dbReference>
<dbReference type="GO" id="GO:0016887">
    <property type="term" value="F:ATP hydrolysis activity"/>
    <property type="evidence" value="ECO:0007669"/>
    <property type="project" value="InterPro"/>
</dbReference>
<evidence type="ECO:0000256" key="3">
    <source>
        <dbReference type="ARBA" id="ARBA00022741"/>
    </source>
</evidence>
<dbReference type="PROSITE" id="PS50893">
    <property type="entry name" value="ABC_TRANSPORTER_2"/>
    <property type="match status" value="1"/>
</dbReference>
<keyword evidence="4 6" id="KW-0067">ATP-binding</keyword>
<keyword evidence="3" id="KW-0547">Nucleotide-binding</keyword>
<protein>
    <submittedName>
        <fullName evidence="6">Putative ABC transporter ATP-binding protein YxlF</fullName>
        <ecNumber evidence="6">3.6.3.-</ecNumber>
    </submittedName>
</protein>
<dbReference type="CDD" id="cd03264">
    <property type="entry name" value="ABC_drug_resistance_like"/>
    <property type="match status" value="1"/>
</dbReference>
<dbReference type="Pfam" id="PF00005">
    <property type="entry name" value="ABC_tran"/>
    <property type="match status" value="1"/>
</dbReference>
<keyword evidence="2" id="KW-0813">Transport</keyword>
<sequence length="289" mass="32669">MSIKIADLTVTFKNQVTAVNHINLEISNGIYGLLGENGAGKTTLMRVLTTVLKPTGGTVSLDGILYSEGNYEKIQQKIGYLPQEIDLYPNLSVQECLEYMGELSGIPQQECKKRIKYYLEKTSLTEHRKKKMRQLSGGMKRRVGLVQALLNEPDFLIVDEPTTGLDPEERIRIRNLLVDFSENRTILFSTHVVEDLAATCSKLAVMKKGNILYSGDMKEMLSTADGCVWKCFAKNDIQAREIEKNYRVSTKQYVNGGYMIRVISEEKPEVQCTQGEVTLEDAYIYLMNK</sequence>
<reference evidence="6" key="1">
    <citation type="submission" date="2019-11" db="EMBL/GenBank/DDBJ databases">
        <authorList>
            <person name="Feng L."/>
        </authorList>
    </citation>
    <scope>NUCLEOTIDE SEQUENCE</scope>
    <source>
        <strain evidence="6">BhanseniiLFYP23</strain>
    </source>
</reference>
<evidence type="ECO:0000259" key="5">
    <source>
        <dbReference type="PROSITE" id="PS50893"/>
    </source>
</evidence>
<dbReference type="InterPro" id="IPR003439">
    <property type="entry name" value="ABC_transporter-like_ATP-bd"/>
</dbReference>